<keyword evidence="8" id="KW-0812">Transmembrane</keyword>
<dbReference type="FunFam" id="3.40.50.150:FF:000003">
    <property type="entry name" value="Blast:Protein arginine N-methyltransferase 1"/>
    <property type="match status" value="1"/>
</dbReference>
<evidence type="ECO:0000259" key="10">
    <source>
        <dbReference type="Pfam" id="PF22528"/>
    </source>
</evidence>
<name>A0A8H7HTH3_9AGAM</name>
<keyword evidence="8" id="KW-1133">Transmembrane helix</keyword>
<evidence type="ECO:0000256" key="5">
    <source>
        <dbReference type="ARBA" id="ARBA00049303"/>
    </source>
</evidence>
<sequence length="1036" mass="113555">MSDNATGSSAMQEDRIETENMTSKDYYADSYAHFGIHEEMLKDTVRTTSYRNAMYNNSHLFKGKTVLDVGCGTGILSMFAAKAGAKHVVGIDMSNIIDQAQKIIEANGFKDTITLVKGKLEEAELPFQQFDIIVSEWMGYFLLYESMLDTVLLARDKYLAPDGLLFPDTATIYLAAIEDQDYKEEKINFWDNVYGFDYSCIKDIALREPLVDTVELKAVVTKPCAIKHIDLRTVKKEDLTFSTDFTLVAERVDYIHAFLAWFDICFDAAHKPVKFSTGPHAKYTHWKQTVFYTKDVIPVKAGDEIVGTLTCAPNQRNNRDLDITIKYESKGERPAADHIQYKIDYLKSDPVRAYHSGFSRAAHLQYSREAPIFLPARAELGKSQDAGNQLDRRVLGIATSERLSVEILGEPPDSASHIRMYHRQMGGVGTKAAMAPSERMGGTMPNDRRRLNEECFRSQQNVRYLMHETTAQADACRQLSCNDDGTRRMTTGLPRLPLLGPVSSALTTATISSTYFRPIPAASRLNEMSSSQPPGTSLLAFQLSLTTGEGLLTNSSTIVQKGFSAGTVIALSTVLPAIILLLLIIIIYLLRARNRSGPSSSPKDHENDFPLADIRRQETSFDILEHRAVSPFHLSMHDLVFGRNTNSTKPETASVRSHVSSDSGHRAPDIHIHPPAAPPTAVTSIPHPSSPSMPVLAVRYPSRIASSTLAPKNRASIYVDGTSINSAAASTVVFAHGPFTEGGTSGGRPSFDGSVRPLSIDTRRNSRDDFASSRRASRDEPPITAGIPSGRIGAAETLIGDRHIPSSPHGLKLLGIGPPARAHARSRSQPAPTYGLPSLQLSPRTRTRQSPGESYVSSPLGSPVQGPPTRPWPQRIYSHRASASLSTPAQASPLFPPPPPAPPPKDYDRPSLSIIVPSRLGAPIRPVAELSALQSPSTPFQQTPRANTPRTAVPRTPASVLSIQDIIGPNRPRGMNDRPEPSAETRERVLRLLGRLPEEPSSNGAGSREGGERRSREVRRTQSEGRLSGQRRDATE</sequence>
<dbReference type="Pfam" id="PF13649">
    <property type="entry name" value="Methyltransf_25"/>
    <property type="match status" value="1"/>
</dbReference>
<dbReference type="OrthoDB" id="7848332at2759"/>
<comment type="caution">
    <text evidence="11">The sequence shown here is derived from an EMBL/GenBank/DDBJ whole genome shotgun (WGS) entry which is preliminary data.</text>
</comment>
<evidence type="ECO:0000313" key="11">
    <source>
        <dbReference type="EMBL" id="KAF8706286.1"/>
    </source>
</evidence>
<reference evidence="11" key="1">
    <citation type="submission" date="2020-09" db="EMBL/GenBank/DDBJ databases">
        <title>Comparative genome analyses of four rice-infecting Rhizoctonia solani isolates reveal extensive enrichment of homogalacturonan modification genes.</title>
        <authorList>
            <person name="Lee D.-Y."/>
            <person name="Jeon J."/>
            <person name="Kim K.-T."/>
            <person name="Cheong K."/>
            <person name="Song H."/>
            <person name="Choi G."/>
            <person name="Ko J."/>
            <person name="Opiyo S.O."/>
            <person name="Zuo S."/>
            <person name="Madhav S."/>
            <person name="Lee Y.-H."/>
            <person name="Wang G.-L."/>
        </authorList>
    </citation>
    <scope>NUCLEOTIDE SEQUENCE</scope>
    <source>
        <strain evidence="11">AG1-IA WGL</strain>
    </source>
</reference>
<feature type="compositionally biased region" description="Basic and acidic residues" evidence="7">
    <location>
        <begin position="1009"/>
        <end position="1023"/>
    </location>
</feature>
<dbReference type="Gene3D" id="2.70.160.11">
    <property type="entry name" value="Hnrnp arginine n-methyltransferase1"/>
    <property type="match status" value="1"/>
</dbReference>
<feature type="region of interest" description="Disordered" evidence="7">
    <location>
        <begin position="739"/>
        <end position="911"/>
    </location>
</feature>
<dbReference type="PANTHER" id="PTHR11006:SF53">
    <property type="entry name" value="PROTEIN ARGININE N-METHYLTRANSFERASE 3"/>
    <property type="match status" value="1"/>
</dbReference>
<dbReference type="Gene3D" id="3.40.50.150">
    <property type="entry name" value="Vaccinia Virus protein VP39"/>
    <property type="match status" value="1"/>
</dbReference>
<dbReference type="CDD" id="cd02440">
    <property type="entry name" value="AdoMet_MTases"/>
    <property type="match status" value="1"/>
</dbReference>
<feature type="compositionally biased region" description="Pro residues" evidence="7">
    <location>
        <begin position="894"/>
        <end position="904"/>
    </location>
</feature>
<evidence type="ECO:0000256" key="4">
    <source>
        <dbReference type="ARBA" id="ARBA00022691"/>
    </source>
</evidence>
<keyword evidence="2 6" id="KW-0489">Methyltransferase</keyword>
<feature type="compositionally biased region" description="Basic and acidic residues" evidence="7">
    <location>
        <begin position="761"/>
        <end position="781"/>
    </location>
</feature>
<evidence type="ECO:0000256" key="7">
    <source>
        <dbReference type="SAM" id="MobiDB-lite"/>
    </source>
</evidence>
<accession>A0A8H7HTH3</accession>
<dbReference type="GO" id="GO:0032259">
    <property type="term" value="P:methylation"/>
    <property type="evidence" value="ECO:0007669"/>
    <property type="project" value="UniProtKB-KW"/>
</dbReference>
<evidence type="ECO:0000259" key="9">
    <source>
        <dbReference type="Pfam" id="PF13649"/>
    </source>
</evidence>
<feature type="compositionally biased region" description="Polar residues" evidence="7">
    <location>
        <begin position="934"/>
        <end position="950"/>
    </location>
</feature>
<dbReference type="InterPro" id="IPR055135">
    <property type="entry name" value="PRMT_dom"/>
</dbReference>
<dbReference type="GO" id="GO:0005634">
    <property type="term" value="C:nucleus"/>
    <property type="evidence" value="ECO:0007669"/>
    <property type="project" value="TreeGrafter"/>
</dbReference>
<feature type="domain" description="Methyltransferase" evidence="9">
    <location>
        <begin position="66"/>
        <end position="163"/>
    </location>
</feature>
<feature type="non-terminal residue" evidence="11">
    <location>
        <position position="1"/>
    </location>
</feature>
<keyword evidence="8" id="KW-0472">Membrane</keyword>
<dbReference type="InterPro" id="IPR029063">
    <property type="entry name" value="SAM-dependent_MTases_sf"/>
</dbReference>
<evidence type="ECO:0000256" key="3">
    <source>
        <dbReference type="ARBA" id="ARBA00022679"/>
    </source>
</evidence>
<feature type="transmembrane region" description="Helical" evidence="8">
    <location>
        <begin position="563"/>
        <end position="590"/>
    </location>
</feature>
<dbReference type="Proteomes" id="UP000602905">
    <property type="component" value="Unassembled WGS sequence"/>
</dbReference>
<dbReference type="Pfam" id="PF22528">
    <property type="entry name" value="PRMT_C"/>
    <property type="match status" value="1"/>
</dbReference>
<organism evidence="11 12">
    <name type="scientific">Rhizoctonia solani</name>
    <dbReference type="NCBI Taxonomy" id="456999"/>
    <lineage>
        <taxon>Eukaryota</taxon>
        <taxon>Fungi</taxon>
        <taxon>Dikarya</taxon>
        <taxon>Basidiomycota</taxon>
        <taxon>Agaricomycotina</taxon>
        <taxon>Agaricomycetes</taxon>
        <taxon>Cantharellales</taxon>
        <taxon>Ceratobasidiaceae</taxon>
        <taxon>Rhizoctonia</taxon>
    </lineage>
</organism>
<dbReference type="GO" id="GO:0042054">
    <property type="term" value="F:histone methyltransferase activity"/>
    <property type="evidence" value="ECO:0007669"/>
    <property type="project" value="TreeGrafter"/>
</dbReference>
<comment type="catalytic activity">
    <reaction evidence="5">
        <text>L-arginyl-[protein] + S-adenosyl-L-methionine = N(omega)-methyl-L-arginyl-[protein] + S-adenosyl-L-homocysteine + H(+)</text>
        <dbReference type="Rhea" id="RHEA:48100"/>
        <dbReference type="Rhea" id="RHEA-COMP:10532"/>
        <dbReference type="Rhea" id="RHEA-COMP:11990"/>
        <dbReference type="ChEBI" id="CHEBI:15378"/>
        <dbReference type="ChEBI" id="CHEBI:29965"/>
        <dbReference type="ChEBI" id="CHEBI:57856"/>
        <dbReference type="ChEBI" id="CHEBI:59789"/>
        <dbReference type="ChEBI" id="CHEBI:65280"/>
    </reaction>
    <physiologicalReaction direction="left-to-right" evidence="5">
        <dbReference type="Rhea" id="RHEA:48101"/>
    </physiologicalReaction>
</comment>
<gene>
    <name evidence="11" type="ORF">RHS03_05240</name>
</gene>
<evidence type="ECO:0000256" key="2">
    <source>
        <dbReference type="ARBA" id="ARBA00022603"/>
    </source>
</evidence>
<feature type="region of interest" description="Disordered" evidence="7">
    <location>
        <begin position="672"/>
        <end position="691"/>
    </location>
</feature>
<dbReference type="EMBL" id="JACYCD010000052">
    <property type="protein sequence ID" value="KAF8706286.1"/>
    <property type="molecule type" value="Genomic_DNA"/>
</dbReference>
<protein>
    <recommendedName>
        <fullName evidence="1">type I protein arginine methyltransferase</fullName>
        <ecNumber evidence="1">2.1.1.319</ecNumber>
    </recommendedName>
</protein>
<dbReference type="InterPro" id="IPR041698">
    <property type="entry name" value="Methyltransf_25"/>
</dbReference>
<dbReference type="AlphaFoldDB" id="A0A8H7HTH3"/>
<feature type="compositionally biased region" description="Polar residues" evidence="7">
    <location>
        <begin position="839"/>
        <end position="860"/>
    </location>
</feature>
<evidence type="ECO:0000313" key="12">
    <source>
        <dbReference type="Proteomes" id="UP000602905"/>
    </source>
</evidence>
<dbReference type="InterPro" id="IPR025799">
    <property type="entry name" value="Arg_MeTrfase"/>
</dbReference>
<evidence type="ECO:0000256" key="6">
    <source>
        <dbReference type="PROSITE-ProRule" id="PRU01015"/>
    </source>
</evidence>
<dbReference type="PANTHER" id="PTHR11006">
    <property type="entry name" value="PROTEIN ARGININE N-METHYLTRANSFERASE"/>
    <property type="match status" value="1"/>
</dbReference>
<keyword evidence="3 6" id="KW-0808">Transferase</keyword>
<feature type="region of interest" description="Disordered" evidence="7">
    <location>
        <begin position="428"/>
        <end position="448"/>
    </location>
</feature>
<feature type="domain" description="Protein arginine N-methyltransferase" evidence="10">
    <location>
        <begin position="168"/>
        <end position="331"/>
    </location>
</feature>
<feature type="compositionally biased region" description="Basic and acidic residues" evidence="7">
    <location>
        <begin position="974"/>
        <end position="990"/>
    </location>
</feature>
<dbReference type="EC" id="2.1.1.319" evidence="1"/>
<dbReference type="FunFam" id="2.70.160.11:FF:000001">
    <property type="entry name" value="Blast:Protein arginine N-methyltransferase 1"/>
    <property type="match status" value="1"/>
</dbReference>
<dbReference type="GO" id="GO:0035242">
    <property type="term" value="F:protein-arginine omega-N asymmetric methyltransferase activity"/>
    <property type="evidence" value="ECO:0007669"/>
    <property type="project" value="UniProtKB-EC"/>
</dbReference>
<proteinExistence type="predicted"/>
<evidence type="ECO:0000256" key="8">
    <source>
        <dbReference type="SAM" id="Phobius"/>
    </source>
</evidence>
<dbReference type="SUPFAM" id="SSF53335">
    <property type="entry name" value="S-adenosyl-L-methionine-dependent methyltransferases"/>
    <property type="match status" value="1"/>
</dbReference>
<evidence type="ECO:0000256" key="1">
    <source>
        <dbReference type="ARBA" id="ARBA00011925"/>
    </source>
</evidence>
<keyword evidence="4 6" id="KW-0949">S-adenosyl-L-methionine</keyword>
<dbReference type="PROSITE" id="PS51678">
    <property type="entry name" value="SAM_MT_PRMT"/>
    <property type="match status" value="1"/>
</dbReference>
<feature type="region of interest" description="Disordered" evidence="7">
    <location>
        <begin position="934"/>
        <end position="1036"/>
    </location>
</feature>